<organism evidence="2 3">
    <name type="scientific">Rhizobium leguminosarum bv. trifolii WSM597</name>
    <dbReference type="NCBI Taxonomy" id="754764"/>
    <lineage>
        <taxon>Bacteria</taxon>
        <taxon>Pseudomonadati</taxon>
        <taxon>Pseudomonadota</taxon>
        <taxon>Alphaproteobacteria</taxon>
        <taxon>Hyphomicrobiales</taxon>
        <taxon>Rhizobiaceae</taxon>
        <taxon>Rhizobium/Agrobacterium group</taxon>
        <taxon>Rhizobium</taxon>
    </lineage>
</organism>
<dbReference type="EMBL" id="JH719382">
    <property type="protein sequence ID" value="EJB01761.1"/>
    <property type="molecule type" value="Genomic_DNA"/>
</dbReference>
<evidence type="ECO:0000313" key="2">
    <source>
        <dbReference type="EMBL" id="EJB01761.1"/>
    </source>
</evidence>
<dbReference type="InterPro" id="IPR018537">
    <property type="entry name" value="Peptidoglycan-bd_3"/>
</dbReference>
<dbReference type="Pfam" id="PF09374">
    <property type="entry name" value="PG_binding_3"/>
    <property type="match status" value="1"/>
</dbReference>
<name>I9WZ46_RHILT</name>
<dbReference type="SUPFAM" id="SSF53955">
    <property type="entry name" value="Lysozyme-like"/>
    <property type="match status" value="1"/>
</dbReference>
<dbReference type="Proteomes" id="UP000005092">
    <property type="component" value="Unassembled WGS sequence"/>
</dbReference>
<dbReference type="HOGENOM" id="CLU_760475_0_0_5"/>
<feature type="domain" description="Peptidoglycan binding" evidence="1">
    <location>
        <begin position="103"/>
        <end position="166"/>
    </location>
</feature>
<evidence type="ECO:0000259" key="1">
    <source>
        <dbReference type="Pfam" id="PF09374"/>
    </source>
</evidence>
<reference evidence="2 3" key="1">
    <citation type="submission" date="2012-02" db="EMBL/GenBank/DDBJ databases">
        <title>Improved High-Quality Draft Sequence of Rhizobium leguminosarum bv. trifolii WSM597.</title>
        <authorList>
            <consortium name="US DOE Joint Genome Institute"/>
            <person name="Lucas S."/>
            <person name="Han J."/>
            <person name="Lapidus A."/>
            <person name="Cheng J.-F."/>
            <person name="Goodwin L."/>
            <person name="Pitluck S."/>
            <person name="Peters L."/>
            <person name="Ovchinnikova G."/>
            <person name="Held B."/>
            <person name="Detter J.C."/>
            <person name="Han C."/>
            <person name="Tapia R."/>
            <person name="Land M."/>
            <person name="Hauser L."/>
            <person name="Kyrpides N."/>
            <person name="Ivanova N."/>
            <person name="Pagani I."/>
            <person name="Brau L."/>
            <person name="Yates R."/>
            <person name="O'Hara G."/>
            <person name="Rui T."/>
            <person name="Howieson J."/>
            <person name="Reeve W."/>
            <person name="Woyke T."/>
        </authorList>
    </citation>
    <scope>NUCLEOTIDE SEQUENCE [LARGE SCALE GENOMIC DNA]</scope>
    <source>
        <strain evidence="2 3">WSM597</strain>
    </source>
</reference>
<sequence>MAAAIVDFEARRDKKGRLAIYKLPKQDGGGTYEVAGINERYHPNEAAHLAELINDEQYEAAENEAREYIALFTDHVALWTNVAATESYLRDCSFNRGPRGCARILQRALNVDDDGKVGPHTLAALDSAEKNPLNLLSSLRAAREQYERQVVGRDESSIFWKGLVNRWNNALEEAKQFLSNGQLAGISPAMHGAAVADGTGGSSNFFLDVISKDSRFKTVDRIADAGLLEPRTRASVQAIIGDAKQLGINLMIFETYRSKERQKALFDQGATQLKNVGVHHYGLACDLVKNVNGQPSWKGDFSFLRTLGHHHGLVWGGDWGEPSVPHSFVDSDHVQRVTKGRQASLFSGAWYPDGGYDPYQDGAK</sequence>
<dbReference type="Gene3D" id="3.30.1380.10">
    <property type="match status" value="1"/>
</dbReference>
<dbReference type="InterPro" id="IPR023346">
    <property type="entry name" value="Lysozyme-like_dom_sf"/>
</dbReference>
<dbReference type="AlphaFoldDB" id="I9WZ46"/>
<protein>
    <submittedName>
        <fullName evidence="2">Putative secretion activating protein</fullName>
    </submittedName>
</protein>
<dbReference type="InterPro" id="IPR009045">
    <property type="entry name" value="Zn_M74/Hedgehog-like"/>
</dbReference>
<accession>I9WZ46</accession>
<dbReference type="CDD" id="cd14845">
    <property type="entry name" value="L-Ala-D-Glu_peptidase_like"/>
    <property type="match status" value="1"/>
</dbReference>
<dbReference type="Gene3D" id="1.20.141.10">
    <property type="entry name" value="Chitosanase, subunit A, domain 1"/>
    <property type="match status" value="1"/>
</dbReference>
<evidence type="ECO:0000313" key="3">
    <source>
        <dbReference type="Proteomes" id="UP000005092"/>
    </source>
</evidence>
<dbReference type="SUPFAM" id="SSF55166">
    <property type="entry name" value="Hedgehog/DD-peptidase"/>
    <property type="match status" value="1"/>
</dbReference>
<gene>
    <name evidence="2" type="ORF">Rleg9DRAFT_0505</name>
</gene>
<proteinExistence type="predicted"/>